<evidence type="ECO:0000256" key="11">
    <source>
        <dbReference type="SAM" id="Phobius"/>
    </source>
</evidence>
<evidence type="ECO:0000256" key="4">
    <source>
        <dbReference type="ARBA" id="ARBA00022555"/>
    </source>
</evidence>
<dbReference type="Gene3D" id="3.30.980.10">
    <property type="entry name" value="Threonyl-trna Synthetase, Chain A, domain 2"/>
    <property type="match status" value="1"/>
</dbReference>
<proteinExistence type="inferred from homology"/>
<dbReference type="GO" id="GO:0042060">
    <property type="term" value="P:wound healing"/>
    <property type="evidence" value="ECO:0007669"/>
    <property type="project" value="TreeGrafter"/>
</dbReference>
<protein>
    <recommendedName>
        <fullName evidence="3">Alanine--tRNA ligase</fullName>
        <ecNumber evidence="2">6.1.1.7</ecNumber>
    </recommendedName>
</protein>
<dbReference type="SMART" id="SM00863">
    <property type="entry name" value="tRNA_SAD"/>
    <property type="match status" value="1"/>
</dbReference>
<dbReference type="PRINTS" id="PR00980">
    <property type="entry name" value="TRNASYNTHALA"/>
</dbReference>
<dbReference type="SUPFAM" id="SSF55681">
    <property type="entry name" value="Class II aaRS and biotin synthetases"/>
    <property type="match status" value="1"/>
</dbReference>
<evidence type="ECO:0000256" key="10">
    <source>
        <dbReference type="ARBA" id="ARBA00023146"/>
    </source>
</evidence>
<evidence type="ECO:0000256" key="3">
    <source>
        <dbReference type="ARBA" id="ARBA00017959"/>
    </source>
</evidence>
<dbReference type="InterPro" id="IPR055470">
    <property type="entry name" value="DUF7042"/>
</dbReference>
<dbReference type="PANTHER" id="PTHR22255:SF1">
    <property type="entry name" value="LD32918P"/>
    <property type="match status" value="1"/>
</dbReference>
<dbReference type="Pfam" id="PF23070">
    <property type="entry name" value="DUF7043"/>
    <property type="match status" value="2"/>
</dbReference>
<dbReference type="GO" id="GO:0005737">
    <property type="term" value="C:cytoplasm"/>
    <property type="evidence" value="ECO:0007669"/>
    <property type="project" value="InterPro"/>
</dbReference>
<keyword evidence="11" id="KW-1133">Transmembrane helix</keyword>
<dbReference type="SUPFAM" id="SSF55186">
    <property type="entry name" value="ThrRS/AlaRS common domain"/>
    <property type="match status" value="1"/>
</dbReference>
<evidence type="ECO:0000256" key="9">
    <source>
        <dbReference type="ARBA" id="ARBA00022917"/>
    </source>
</evidence>
<dbReference type="InterPro" id="IPR055472">
    <property type="entry name" value="DUF7044"/>
</dbReference>
<gene>
    <name evidence="13" type="primary">CSON008392</name>
</gene>
<organism evidence="13">
    <name type="scientific">Culicoides sonorensis</name>
    <name type="common">Biting midge</name>
    <dbReference type="NCBI Taxonomy" id="179676"/>
    <lineage>
        <taxon>Eukaryota</taxon>
        <taxon>Metazoa</taxon>
        <taxon>Ecdysozoa</taxon>
        <taxon>Arthropoda</taxon>
        <taxon>Hexapoda</taxon>
        <taxon>Insecta</taxon>
        <taxon>Pterygota</taxon>
        <taxon>Neoptera</taxon>
        <taxon>Endopterygota</taxon>
        <taxon>Diptera</taxon>
        <taxon>Nematocera</taxon>
        <taxon>Chironomoidea</taxon>
        <taxon>Ceratopogonidae</taxon>
        <taxon>Ceratopogoninae</taxon>
        <taxon>Culicoides</taxon>
        <taxon>Monoculicoides</taxon>
    </lineage>
</organism>
<dbReference type="SUPFAM" id="SSF50447">
    <property type="entry name" value="Translation proteins"/>
    <property type="match status" value="1"/>
</dbReference>
<dbReference type="EMBL" id="UFQT01003171">
    <property type="protein sequence ID" value="SSX34687.1"/>
    <property type="molecule type" value="Genomic_DNA"/>
</dbReference>
<keyword evidence="10" id="KW-0030">Aminoacyl-tRNA synthetase</keyword>
<keyword evidence="11" id="KW-0812">Transmembrane</keyword>
<keyword evidence="5" id="KW-0436">Ligase</keyword>
<dbReference type="PROSITE" id="PS50860">
    <property type="entry name" value="AA_TRNA_LIGASE_II_ALA"/>
    <property type="match status" value="1"/>
</dbReference>
<dbReference type="VEuPathDB" id="VectorBase:CSON008392"/>
<dbReference type="Pfam" id="PF07973">
    <property type="entry name" value="tRNA_SAD"/>
    <property type="match status" value="1"/>
</dbReference>
<keyword evidence="6" id="KW-0547">Nucleotide-binding</keyword>
<name>A0A336N1R9_CULSO</name>
<dbReference type="FunFam" id="3.30.980.10:FF:000004">
    <property type="entry name" value="Alanine--tRNA ligase, cytoplasmic"/>
    <property type="match status" value="1"/>
</dbReference>
<reference evidence="13" key="1">
    <citation type="submission" date="2018-07" db="EMBL/GenBank/DDBJ databases">
        <authorList>
            <person name="Quirk P.G."/>
            <person name="Krulwich T.A."/>
        </authorList>
    </citation>
    <scope>NUCLEOTIDE SEQUENCE</scope>
</reference>
<comment type="similarity">
    <text evidence="1">Belongs to the class-II aminoacyl-tRNA synthetase family. Alax-L subfamily.</text>
</comment>
<dbReference type="InterPro" id="IPR012947">
    <property type="entry name" value="tRNA_SAD"/>
</dbReference>
<dbReference type="InterPro" id="IPR018162">
    <property type="entry name" value="Ala-tRNA-ligase_IIc_anticod-bd"/>
</dbReference>
<keyword evidence="4" id="KW-0820">tRNA-binding</keyword>
<dbReference type="InterPro" id="IPR018164">
    <property type="entry name" value="Ala-tRNA-synth_IIc_N"/>
</dbReference>
<evidence type="ECO:0000256" key="7">
    <source>
        <dbReference type="ARBA" id="ARBA00022840"/>
    </source>
</evidence>
<dbReference type="Pfam" id="PF23071">
    <property type="entry name" value="DUF7044"/>
    <property type="match status" value="1"/>
</dbReference>
<dbReference type="Gene3D" id="3.30.930.10">
    <property type="entry name" value="Bira Bifunctional Protein, Domain 2"/>
    <property type="match status" value="1"/>
</dbReference>
<keyword evidence="8" id="KW-0694">RNA-binding</keyword>
<accession>A0A336N1R9</accession>
<dbReference type="SUPFAM" id="SSF101353">
    <property type="entry name" value="Putative anticodon-binding domain of alanyl-tRNA synthetase (AlaRS)"/>
    <property type="match status" value="1"/>
</dbReference>
<keyword evidence="7" id="KW-0067">ATP-binding</keyword>
<dbReference type="InterPro" id="IPR045864">
    <property type="entry name" value="aa-tRNA-synth_II/BPL/LPL"/>
</dbReference>
<evidence type="ECO:0000256" key="8">
    <source>
        <dbReference type="ARBA" id="ARBA00022884"/>
    </source>
</evidence>
<dbReference type="GO" id="GO:0000049">
    <property type="term" value="F:tRNA binding"/>
    <property type="evidence" value="ECO:0007669"/>
    <property type="project" value="UniProtKB-KW"/>
</dbReference>
<feature type="transmembrane region" description="Helical" evidence="11">
    <location>
        <begin position="1546"/>
        <end position="1563"/>
    </location>
</feature>
<dbReference type="GO" id="GO:0005524">
    <property type="term" value="F:ATP binding"/>
    <property type="evidence" value="ECO:0007669"/>
    <property type="project" value="UniProtKB-KW"/>
</dbReference>
<dbReference type="GO" id="GO:0004813">
    <property type="term" value="F:alanine-tRNA ligase activity"/>
    <property type="evidence" value="ECO:0007669"/>
    <property type="project" value="UniProtKB-EC"/>
</dbReference>
<dbReference type="InterPro" id="IPR018163">
    <property type="entry name" value="Thr/Ala-tRNA-synth_IIc_edit"/>
</dbReference>
<dbReference type="Pfam" id="PF01411">
    <property type="entry name" value="tRNA-synt_2c"/>
    <property type="match status" value="2"/>
</dbReference>
<dbReference type="PANTHER" id="PTHR22255">
    <property type="entry name" value="LP06548P"/>
    <property type="match status" value="1"/>
</dbReference>
<dbReference type="Gene3D" id="2.40.30.130">
    <property type="match status" value="1"/>
</dbReference>
<dbReference type="Pfam" id="PF23069">
    <property type="entry name" value="DUF7042"/>
    <property type="match status" value="3"/>
</dbReference>
<evidence type="ECO:0000259" key="12">
    <source>
        <dbReference type="PROSITE" id="PS50860"/>
    </source>
</evidence>
<evidence type="ECO:0000256" key="6">
    <source>
        <dbReference type="ARBA" id="ARBA00022741"/>
    </source>
</evidence>
<keyword evidence="11" id="KW-0472">Membrane</keyword>
<evidence type="ECO:0000256" key="2">
    <source>
        <dbReference type="ARBA" id="ARBA00013168"/>
    </source>
</evidence>
<dbReference type="EC" id="6.1.1.7" evidence="2"/>
<sequence>MGDHGPCGPCTEIHYDHAYSGSDASRGKFVNKDRPDLTELWNLVFIQYNRNKDESISNLPQHHIDTGMGLERLVAVLQEKTSNYDTDLFVPIFDTIHKNCRNINPYTGSFTSELDRDYRILADHGRMITACIADGMFPDHNHKLRRILRKMMLVSEKTFNNDRLIYEIVPRVVEILGDTFPEMLNSNQILKVVEHEFEIYKSLRKDVTKAIKNLPIRMIDLIENDLLDYPGFIVAYKNLTSERNSWKISSNDGRKLIPDEYAFKLYDTYGLDIEAIDRLCVMEKLNWNRNQFKSTLKKLKSNSKKILGENVNQGLLTTDMAKYIHEKYRIHKTNDTYKYNSAWNPETKKYNVQKLKAQILSIFRNQDNPEEYLIVTDKSNFYYESGGQISDIGYMIQGNSKFTVKNVTFENDFIIHSGTFESSTKFDEKTEIELIVNDDYRTGTTCHHTATHLLNAAARSLLKLPICQKSSTVYSDKLRLELSIYGPRLTKDQYTDLENCVRNVIKSRKDLQTNIINERKLLESNDIVLVPGEVYPDSGLRLVQCTSEEDFISKELCCGTHVQNTSHLIDFCIVNVKLTGRASYIFTGIIGDRAKKSHEKGEELLLQAKDMQKIMNKENVSEIERRIVDINDKLKENYNQFPFCVKQEILQILNEMEAKCRSISREAFNEFIEIEMQSLLEVSPFIVHYLACSTLMESVPLQKVTNYVRDRPILVISYTGNTVKARCCVPPELQTENFNAERWLNEVSQVFESQTSPQKGFNTKSVCVSINALCQIPEILRGSWFSWETGQPLTTVIDAETMTNRGKCLLSMRDASDYTFIFKDKNNCYTCVKAHVRTINIWEKSEGPCTRLSENEEPTFDRVCKGIRADQHLITLFNENYVPVNCRSSLEGVWQFAYQNRFRFTGECNNPDAVIQSCQTAGTQFLIQNQKFNITYKECQGMSGTFNGLVEYSCLGDWLVGKNHYFAVANTKESRKDEKYRCFLKNRDDDLYLGVSITAECNTLNTVEKSPERLRVTPVKAEVVEPGCRLPQNFSGDWVNTANIDADVFINETHIIETYYPDRARYRRNIYVCREQRDSRIMMARLTVDGCQKDYVCFDFVPRHHNVIRYRKGLAVIFDDFSTVCSWVQFPNKEQWRYDLFLGMSGTFNGLVEYSCLGDWLVGKNHYFAVANTKESRKDEKYRCFLKNRDDDLYLGVSITAECNTLNTVEKSPERLRVTPVKAEVVEPGCRLPQNFSGDWVNTANIDADVFINETHIIETYYPDRARYRRNIYVCREQRDSRIMMARLTVDGCQKDYVCFDFVPRHHNVIRYRKGLAVIFDDFSTVCSWVQFPNKEQWRYDLFLAKNPVPVRCPVAGKYNFTQRGEAPFKTRILGGVTLSPRPDIRCKQNISDFSVCDTDQKEMWIDENYCLSVDHLGRPVDIYSDPDYKMKCIGFWQENLKSYLITYDELDPLSKYRCWVYQRADLNRVLMSQAVGAYCHIKQDVTSWNYTEGAVVAVDLVEYERERDQCPLHFDDGSNPWKSDDSTNIIFNWLIYKSEATVTRIYSLGVIILGVITIFMAVNA</sequence>
<evidence type="ECO:0000256" key="5">
    <source>
        <dbReference type="ARBA" id="ARBA00022598"/>
    </source>
</evidence>
<evidence type="ECO:0000256" key="1">
    <source>
        <dbReference type="ARBA" id="ARBA00008429"/>
    </source>
</evidence>
<dbReference type="InterPro" id="IPR018165">
    <property type="entry name" value="Ala-tRNA-synth_IIc_core"/>
</dbReference>
<dbReference type="GO" id="GO:0006419">
    <property type="term" value="P:alanyl-tRNA aminoacylation"/>
    <property type="evidence" value="ECO:0007669"/>
    <property type="project" value="InterPro"/>
</dbReference>
<dbReference type="InterPro" id="IPR009000">
    <property type="entry name" value="Transl_B-barrel_sf"/>
</dbReference>
<dbReference type="InterPro" id="IPR002318">
    <property type="entry name" value="Ala-tRNA-lgiase_IIc"/>
</dbReference>
<evidence type="ECO:0000313" key="13">
    <source>
        <dbReference type="EMBL" id="SSX34687.1"/>
    </source>
</evidence>
<keyword evidence="9" id="KW-0648">Protein biosynthesis</keyword>
<feature type="domain" description="Alanyl-transfer RNA synthetases family profile" evidence="12">
    <location>
        <begin position="1"/>
        <end position="600"/>
    </location>
</feature>
<dbReference type="InterPro" id="IPR055471">
    <property type="entry name" value="DUF7043"/>
</dbReference>